<dbReference type="SUPFAM" id="SSF52540">
    <property type="entry name" value="P-loop containing nucleoside triphosphate hydrolases"/>
    <property type="match status" value="1"/>
</dbReference>
<sequence>MTLQKLLDPLTDAEARVQTNVRFVEFFGLPGIGKTTVANLLGNKLQQCNLAVDEDRSAYEKRTFVGRQLYRFGIISSRLADREFRRLSVRIARFVAEGGQATAIDLVREIWHLCYLSAYILDKRSSSASILVLDQGLLQGFWSVFLKSRRRRTSENWLDILSSIGVDDVVFLHLRGDIVTAQGRLLKRGDQSSRMQKASPDGDLEVWVAADRACREMAADLKTGTRAANRAGVLAAVDVGPLASPDEVAERALRGLLLACRDRLPPVGG</sequence>
<name>A0A942I4C2_9HYPH</name>
<accession>A0A942I4C2</accession>
<dbReference type="Proteomes" id="UP000680348">
    <property type="component" value="Unassembled WGS sequence"/>
</dbReference>
<proteinExistence type="predicted"/>
<gene>
    <name evidence="1" type="ORF">KEU06_24035</name>
</gene>
<comment type="caution">
    <text evidence="1">The sequence shown here is derived from an EMBL/GenBank/DDBJ whole genome shotgun (WGS) entry which is preliminary data.</text>
</comment>
<keyword evidence="2" id="KW-1185">Reference proteome</keyword>
<organism evidence="1 2">
    <name type="scientific">Pseudaminobacter soli</name>
    <name type="common">ex Zhang et al. 2022</name>
    <dbReference type="NCBI Taxonomy" id="2831468"/>
    <lineage>
        <taxon>Bacteria</taxon>
        <taxon>Pseudomonadati</taxon>
        <taxon>Pseudomonadota</taxon>
        <taxon>Alphaproteobacteria</taxon>
        <taxon>Hyphomicrobiales</taxon>
        <taxon>Phyllobacteriaceae</taxon>
        <taxon>Pseudaminobacter</taxon>
    </lineage>
</organism>
<protein>
    <submittedName>
        <fullName evidence="1">AAA family ATPase</fullName>
    </submittedName>
</protein>
<dbReference type="EMBL" id="JAGWCR010000015">
    <property type="protein sequence ID" value="MBS3651693.1"/>
    <property type="molecule type" value="Genomic_DNA"/>
</dbReference>
<dbReference type="Gene3D" id="3.40.50.300">
    <property type="entry name" value="P-loop containing nucleotide triphosphate hydrolases"/>
    <property type="match status" value="1"/>
</dbReference>
<reference evidence="1" key="1">
    <citation type="submission" date="2021-04" db="EMBL/GenBank/DDBJ databases">
        <title>Pseudaminobacter soli sp. nov., isolated from paddy soil contaminated by heavy metals.</title>
        <authorList>
            <person name="Zhang K."/>
        </authorList>
    </citation>
    <scope>NUCLEOTIDE SEQUENCE</scope>
    <source>
        <strain evidence="1">19-2017</strain>
    </source>
</reference>
<evidence type="ECO:0000313" key="2">
    <source>
        <dbReference type="Proteomes" id="UP000680348"/>
    </source>
</evidence>
<dbReference type="RefSeq" id="WP_188257244.1">
    <property type="nucleotide sequence ID" value="NZ_JABVCF010000015.1"/>
</dbReference>
<dbReference type="AlphaFoldDB" id="A0A942I4C2"/>
<evidence type="ECO:0000313" key="1">
    <source>
        <dbReference type="EMBL" id="MBS3651693.1"/>
    </source>
</evidence>
<dbReference type="InterPro" id="IPR027417">
    <property type="entry name" value="P-loop_NTPase"/>
</dbReference>